<sequence length="164" mass="17808">MSAPDKPRSGRWLKPALILSLGLNLAVVGVVAGFLLRGPATGPAGWNGPGGVPHLLGALPQQERAALREDLRDGRAKFRAARTEIREARAALVEALLAEPYSEAALSAALDRQETVWREIGDRTRAVLLARIAAMTPEARRAMAETLESRSRGDWRDRGGRDRE</sequence>
<keyword evidence="2" id="KW-1133">Transmembrane helix</keyword>
<protein>
    <submittedName>
        <fullName evidence="3">Periplasmic heavy metal sensor</fullName>
    </submittedName>
</protein>
<comment type="caution">
    <text evidence="3">The sequence shown here is derived from an EMBL/GenBank/DDBJ whole genome shotgun (WGS) entry which is preliminary data.</text>
</comment>
<name>A0A849L4Q6_9RHOB</name>
<dbReference type="Gene3D" id="1.20.120.1490">
    <property type="match status" value="1"/>
</dbReference>
<keyword evidence="2" id="KW-0812">Transmembrane</keyword>
<dbReference type="Proteomes" id="UP000572377">
    <property type="component" value="Unassembled WGS sequence"/>
</dbReference>
<evidence type="ECO:0000313" key="3">
    <source>
        <dbReference type="EMBL" id="NNU81418.1"/>
    </source>
</evidence>
<reference evidence="3 4" key="1">
    <citation type="submission" date="2020-05" db="EMBL/GenBank/DDBJ databases">
        <title>Gimesia benthica sp. nov., a novel planctomycete isolated from a deep-sea water sample of the Northwest Indian Ocean.</title>
        <authorList>
            <person name="Wang J."/>
            <person name="Ruan C."/>
            <person name="Song L."/>
            <person name="Zhu Y."/>
            <person name="Li A."/>
            <person name="Zheng X."/>
            <person name="Wang L."/>
            <person name="Lu Z."/>
            <person name="Huang Y."/>
            <person name="Du W."/>
            <person name="Zhou Y."/>
            <person name="Huang L."/>
            <person name="Dai X."/>
        </authorList>
    </citation>
    <scope>NUCLEOTIDE SEQUENCE [LARGE SCALE GENOMIC DNA]</scope>
    <source>
        <strain evidence="3 4">YYQ-30</strain>
    </source>
</reference>
<proteinExistence type="predicted"/>
<evidence type="ECO:0000256" key="1">
    <source>
        <dbReference type="SAM" id="MobiDB-lite"/>
    </source>
</evidence>
<dbReference type="AlphaFoldDB" id="A0A849L4Q6"/>
<dbReference type="Pfam" id="PF13801">
    <property type="entry name" value="Metal_resist"/>
    <property type="match status" value="1"/>
</dbReference>
<evidence type="ECO:0000256" key="2">
    <source>
        <dbReference type="SAM" id="Phobius"/>
    </source>
</evidence>
<evidence type="ECO:0000313" key="4">
    <source>
        <dbReference type="Proteomes" id="UP000572377"/>
    </source>
</evidence>
<feature type="transmembrane region" description="Helical" evidence="2">
    <location>
        <begin position="12"/>
        <end position="36"/>
    </location>
</feature>
<keyword evidence="2" id="KW-0472">Membrane</keyword>
<dbReference type="EMBL" id="JABFBC010000002">
    <property type="protein sequence ID" value="NNU81418.1"/>
    <property type="molecule type" value="Genomic_DNA"/>
</dbReference>
<dbReference type="RefSeq" id="WP_171326260.1">
    <property type="nucleotide sequence ID" value="NZ_JABFBC010000002.1"/>
</dbReference>
<organism evidence="3 4">
    <name type="scientific">Halovulum dunhuangense</name>
    <dbReference type="NCBI Taxonomy" id="1505036"/>
    <lineage>
        <taxon>Bacteria</taxon>
        <taxon>Pseudomonadati</taxon>
        <taxon>Pseudomonadota</taxon>
        <taxon>Alphaproteobacteria</taxon>
        <taxon>Rhodobacterales</taxon>
        <taxon>Paracoccaceae</taxon>
        <taxon>Halovulum</taxon>
    </lineage>
</organism>
<gene>
    <name evidence="3" type="ORF">HMH01_13325</name>
</gene>
<keyword evidence="4" id="KW-1185">Reference proteome</keyword>
<feature type="region of interest" description="Disordered" evidence="1">
    <location>
        <begin position="144"/>
        <end position="164"/>
    </location>
</feature>
<accession>A0A849L4Q6</accession>
<dbReference type="InterPro" id="IPR025961">
    <property type="entry name" value="Metal_resist"/>
</dbReference>